<dbReference type="Pfam" id="PF14237">
    <property type="entry name" value="GYF_2"/>
    <property type="match status" value="1"/>
</dbReference>
<dbReference type="Proteomes" id="UP000005824">
    <property type="component" value="Unassembled WGS sequence"/>
</dbReference>
<dbReference type="InterPro" id="IPR025640">
    <property type="entry name" value="GYF_2"/>
</dbReference>
<evidence type="ECO:0000259" key="2">
    <source>
        <dbReference type="Pfam" id="PF14237"/>
    </source>
</evidence>
<dbReference type="InParanoid" id="B4CVX0"/>
<evidence type="ECO:0000313" key="3">
    <source>
        <dbReference type="EMBL" id="EDY21562.1"/>
    </source>
</evidence>
<gene>
    <name evidence="3" type="ORF">CfE428DRAFT_0807</name>
</gene>
<keyword evidence="4" id="KW-1185">Reference proteome</keyword>
<feature type="transmembrane region" description="Helical" evidence="1">
    <location>
        <begin position="67"/>
        <end position="91"/>
    </location>
</feature>
<name>B4CVX0_9BACT</name>
<dbReference type="EMBL" id="ABVL01000002">
    <property type="protein sequence ID" value="EDY21562.1"/>
    <property type="molecule type" value="Genomic_DNA"/>
</dbReference>
<dbReference type="STRING" id="497964.CfE428DRAFT_0807"/>
<proteinExistence type="predicted"/>
<protein>
    <recommendedName>
        <fullName evidence="2">GYF domain-containing protein</fullName>
    </recommendedName>
</protein>
<keyword evidence="1" id="KW-0812">Transmembrane</keyword>
<keyword evidence="1" id="KW-1133">Transmembrane helix</keyword>
<reference evidence="3 4" key="1">
    <citation type="journal article" date="2011" name="J. Bacteriol.">
        <title>Genome sequence of Chthoniobacter flavus Ellin428, an aerobic heterotrophic soil bacterium.</title>
        <authorList>
            <person name="Kant R."/>
            <person name="van Passel M.W."/>
            <person name="Palva A."/>
            <person name="Lucas S."/>
            <person name="Lapidus A."/>
            <person name="Glavina Del Rio T."/>
            <person name="Dalin E."/>
            <person name="Tice H."/>
            <person name="Bruce D."/>
            <person name="Goodwin L."/>
            <person name="Pitluck S."/>
            <person name="Larimer F.W."/>
            <person name="Land M.L."/>
            <person name="Hauser L."/>
            <person name="Sangwan P."/>
            <person name="de Vos W.M."/>
            <person name="Janssen P.H."/>
            <person name="Smidt H."/>
        </authorList>
    </citation>
    <scope>NUCLEOTIDE SEQUENCE [LARGE SCALE GENOMIC DNA]</scope>
    <source>
        <strain evidence="3 4">Ellin428</strain>
    </source>
</reference>
<dbReference type="AlphaFoldDB" id="B4CVX0"/>
<accession>B4CVX0</accession>
<evidence type="ECO:0000256" key="1">
    <source>
        <dbReference type="SAM" id="Phobius"/>
    </source>
</evidence>
<sequence precursor="true">MISPEIFYLHIHGEQRGPYTIPQIDHLLNSGLIAEETLYWREGLEQWQPVTSLVKLRRRANPWLKRVIILGFLLVLGFLIQFFGSVAMMGWREASQHEYTAQAAYWRARGIVRNEALPPAAVVDFSDFGDSHVDLQLPQMAAVRLQGEVVEHTGQVRTVTWVVYMQYDAKGREWNGGPPQETAP</sequence>
<dbReference type="RefSeq" id="WP_006978134.1">
    <property type="nucleotide sequence ID" value="NZ_ABVL01000002.1"/>
</dbReference>
<evidence type="ECO:0000313" key="4">
    <source>
        <dbReference type="Proteomes" id="UP000005824"/>
    </source>
</evidence>
<organism evidence="3 4">
    <name type="scientific">Chthoniobacter flavus Ellin428</name>
    <dbReference type="NCBI Taxonomy" id="497964"/>
    <lineage>
        <taxon>Bacteria</taxon>
        <taxon>Pseudomonadati</taxon>
        <taxon>Verrucomicrobiota</taxon>
        <taxon>Spartobacteria</taxon>
        <taxon>Chthoniobacterales</taxon>
        <taxon>Chthoniobacteraceae</taxon>
        <taxon>Chthoniobacter</taxon>
    </lineage>
</organism>
<feature type="domain" description="GYF" evidence="2">
    <location>
        <begin position="8"/>
        <end position="53"/>
    </location>
</feature>
<comment type="caution">
    <text evidence="3">The sequence shown here is derived from an EMBL/GenBank/DDBJ whole genome shotgun (WGS) entry which is preliminary data.</text>
</comment>
<keyword evidence="1" id="KW-0472">Membrane</keyword>